<dbReference type="InterPro" id="IPR058031">
    <property type="entry name" value="AAA_lid_NorR"/>
</dbReference>
<dbReference type="NCBIfam" id="TIGR00229">
    <property type="entry name" value="sensory_box"/>
    <property type="match status" value="1"/>
</dbReference>
<evidence type="ECO:0000256" key="5">
    <source>
        <dbReference type="ARBA" id="ARBA00023163"/>
    </source>
</evidence>
<evidence type="ECO:0000256" key="4">
    <source>
        <dbReference type="ARBA" id="ARBA00023125"/>
    </source>
</evidence>
<dbReference type="CDD" id="cd00130">
    <property type="entry name" value="PAS"/>
    <property type="match status" value="1"/>
</dbReference>
<dbReference type="InterPro" id="IPR000014">
    <property type="entry name" value="PAS"/>
</dbReference>
<comment type="caution">
    <text evidence="8">The sequence shown here is derived from an EMBL/GenBank/DDBJ whole genome shotgun (WGS) entry which is preliminary data.</text>
</comment>
<feature type="domain" description="Sigma-54 factor interaction" evidence="6">
    <location>
        <begin position="141"/>
        <end position="370"/>
    </location>
</feature>
<keyword evidence="2" id="KW-0067">ATP-binding</keyword>
<dbReference type="PANTHER" id="PTHR32071">
    <property type="entry name" value="TRANSCRIPTIONAL REGULATORY PROTEIN"/>
    <property type="match status" value="1"/>
</dbReference>
<dbReference type="PRINTS" id="PR01590">
    <property type="entry name" value="HTHFIS"/>
</dbReference>
<dbReference type="Gene3D" id="1.10.8.60">
    <property type="match status" value="1"/>
</dbReference>
<dbReference type="FunFam" id="3.40.50.300:FF:000006">
    <property type="entry name" value="DNA-binding transcriptional regulator NtrC"/>
    <property type="match status" value="1"/>
</dbReference>
<dbReference type="Pfam" id="PF13426">
    <property type="entry name" value="PAS_9"/>
    <property type="match status" value="1"/>
</dbReference>
<evidence type="ECO:0000256" key="1">
    <source>
        <dbReference type="ARBA" id="ARBA00022741"/>
    </source>
</evidence>
<dbReference type="InterPro" id="IPR027417">
    <property type="entry name" value="P-loop_NTPase"/>
</dbReference>
<name>A0A7C4RQQ2_9BACT</name>
<feature type="domain" description="PAS" evidence="7">
    <location>
        <begin position="9"/>
        <end position="54"/>
    </location>
</feature>
<dbReference type="AlphaFoldDB" id="A0A7C4RQQ2"/>
<dbReference type="Pfam" id="PF25601">
    <property type="entry name" value="AAA_lid_14"/>
    <property type="match status" value="1"/>
</dbReference>
<dbReference type="InterPro" id="IPR002197">
    <property type="entry name" value="HTH_Fis"/>
</dbReference>
<dbReference type="InterPro" id="IPR002078">
    <property type="entry name" value="Sigma_54_int"/>
</dbReference>
<dbReference type="Gene3D" id="3.30.450.20">
    <property type="entry name" value="PAS domain"/>
    <property type="match status" value="1"/>
</dbReference>
<dbReference type="PANTHER" id="PTHR32071:SF57">
    <property type="entry name" value="C4-DICARBOXYLATE TRANSPORT TRANSCRIPTIONAL REGULATORY PROTEIN DCTD"/>
    <property type="match status" value="1"/>
</dbReference>
<dbReference type="PROSITE" id="PS50112">
    <property type="entry name" value="PAS"/>
    <property type="match status" value="1"/>
</dbReference>
<dbReference type="Pfam" id="PF02954">
    <property type="entry name" value="HTH_8"/>
    <property type="match status" value="1"/>
</dbReference>
<proteinExistence type="predicted"/>
<evidence type="ECO:0000313" key="8">
    <source>
        <dbReference type="EMBL" id="HGU31556.1"/>
    </source>
</evidence>
<keyword evidence="1" id="KW-0547">Nucleotide-binding</keyword>
<keyword evidence="4" id="KW-0238">DNA-binding</keyword>
<keyword evidence="5" id="KW-0804">Transcription</keyword>
<dbReference type="SUPFAM" id="SSF46689">
    <property type="entry name" value="Homeodomain-like"/>
    <property type="match status" value="1"/>
</dbReference>
<dbReference type="InterPro" id="IPR035965">
    <property type="entry name" value="PAS-like_dom_sf"/>
</dbReference>
<dbReference type="SUPFAM" id="SSF55785">
    <property type="entry name" value="PYP-like sensor domain (PAS domain)"/>
    <property type="match status" value="1"/>
</dbReference>
<evidence type="ECO:0000259" key="6">
    <source>
        <dbReference type="PROSITE" id="PS50045"/>
    </source>
</evidence>
<protein>
    <submittedName>
        <fullName evidence="8">PAS domain S-box protein</fullName>
    </submittedName>
</protein>
<reference evidence="8" key="1">
    <citation type="journal article" date="2020" name="mSystems">
        <title>Genome- and Community-Level Interaction Insights into Carbon Utilization and Element Cycling Functions of Hydrothermarchaeota in Hydrothermal Sediment.</title>
        <authorList>
            <person name="Zhou Z."/>
            <person name="Liu Y."/>
            <person name="Xu W."/>
            <person name="Pan J."/>
            <person name="Luo Z.H."/>
            <person name="Li M."/>
        </authorList>
    </citation>
    <scope>NUCLEOTIDE SEQUENCE [LARGE SCALE GENOMIC DNA]</scope>
    <source>
        <strain evidence="8">SpSt-477</strain>
    </source>
</reference>
<dbReference type="PROSITE" id="PS50045">
    <property type="entry name" value="SIGMA54_INTERACT_4"/>
    <property type="match status" value="1"/>
</dbReference>
<dbReference type="PROSITE" id="PS00688">
    <property type="entry name" value="SIGMA54_INTERACT_3"/>
    <property type="match status" value="1"/>
</dbReference>
<dbReference type="Gene3D" id="1.10.10.60">
    <property type="entry name" value="Homeodomain-like"/>
    <property type="match status" value="1"/>
</dbReference>
<keyword evidence="3" id="KW-0805">Transcription regulation</keyword>
<dbReference type="GO" id="GO:0043565">
    <property type="term" value="F:sequence-specific DNA binding"/>
    <property type="evidence" value="ECO:0007669"/>
    <property type="project" value="InterPro"/>
</dbReference>
<sequence length="447" mass="50061">MKVEELIAYNRNLERILDNLKEGIIAHDLERRIFFFNKAAEHITGYHKEEVLGRDCHIAMGGPFCGNRCHFCGEIPNIDGELTSTHYIKTKQGEFRCIDMVITAITDENGQLAGVLASFTDVTTHANLTTKAEKIQGFCEIIGNDPKMLAIFQQVKNVARYDYPIHISGETGTGKELIAAAIHSESHRSAGPFVPINCGALPEGLIESELFGHVKGSFTGAVRDKKGRFELADGGTIFLDEVAELTKPVQVKLLRFLQEGEFDKVGGEKTVSVDVRIMSATNKDLREEVRKNRFREDLYYRLNVIPIHLPPLRERNGDIPLLVHHFLMQAVKRYNQPMPIVTTEAMALMTNYHWPGNVRELQNTIQFAFVQAKNGKITASCLPIELQRSSAAARAIGAESRRKLTVEATIEALKSSGWNKTEAARILGIGRATLYRFLEEHPEIHEA</sequence>
<dbReference type="InterPro" id="IPR009057">
    <property type="entry name" value="Homeodomain-like_sf"/>
</dbReference>
<dbReference type="InterPro" id="IPR025943">
    <property type="entry name" value="Sigma_54_int_dom_ATP-bd_2"/>
</dbReference>
<dbReference type="SMART" id="SM00091">
    <property type="entry name" value="PAS"/>
    <property type="match status" value="1"/>
</dbReference>
<organism evidence="8">
    <name type="scientific">Desulfatirhabdium butyrativorans</name>
    <dbReference type="NCBI Taxonomy" id="340467"/>
    <lineage>
        <taxon>Bacteria</taxon>
        <taxon>Pseudomonadati</taxon>
        <taxon>Thermodesulfobacteriota</taxon>
        <taxon>Desulfobacteria</taxon>
        <taxon>Desulfobacterales</taxon>
        <taxon>Desulfatirhabdiaceae</taxon>
        <taxon>Desulfatirhabdium</taxon>
    </lineage>
</organism>
<dbReference type="GO" id="GO:0006355">
    <property type="term" value="P:regulation of DNA-templated transcription"/>
    <property type="evidence" value="ECO:0007669"/>
    <property type="project" value="InterPro"/>
</dbReference>
<evidence type="ECO:0000256" key="2">
    <source>
        <dbReference type="ARBA" id="ARBA00022840"/>
    </source>
</evidence>
<dbReference type="InterPro" id="IPR025944">
    <property type="entry name" value="Sigma_54_int_dom_CS"/>
</dbReference>
<dbReference type="GO" id="GO:0005524">
    <property type="term" value="F:ATP binding"/>
    <property type="evidence" value="ECO:0007669"/>
    <property type="project" value="UniProtKB-KW"/>
</dbReference>
<dbReference type="Pfam" id="PF00158">
    <property type="entry name" value="Sigma54_activat"/>
    <property type="match status" value="1"/>
</dbReference>
<evidence type="ECO:0000256" key="3">
    <source>
        <dbReference type="ARBA" id="ARBA00023015"/>
    </source>
</evidence>
<dbReference type="EMBL" id="DSUH01000039">
    <property type="protein sequence ID" value="HGU31556.1"/>
    <property type="molecule type" value="Genomic_DNA"/>
</dbReference>
<evidence type="ECO:0000259" key="7">
    <source>
        <dbReference type="PROSITE" id="PS50112"/>
    </source>
</evidence>
<dbReference type="InterPro" id="IPR003593">
    <property type="entry name" value="AAA+_ATPase"/>
</dbReference>
<dbReference type="PROSITE" id="PS00676">
    <property type="entry name" value="SIGMA54_INTERACT_2"/>
    <property type="match status" value="1"/>
</dbReference>
<dbReference type="SUPFAM" id="SSF52540">
    <property type="entry name" value="P-loop containing nucleoside triphosphate hydrolases"/>
    <property type="match status" value="1"/>
</dbReference>
<dbReference type="CDD" id="cd00009">
    <property type="entry name" value="AAA"/>
    <property type="match status" value="1"/>
</dbReference>
<gene>
    <name evidence="8" type="ORF">ENS29_01715</name>
</gene>
<dbReference type="SMART" id="SM00382">
    <property type="entry name" value="AAA"/>
    <property type="match status" value="1"/>
</dbReference>
<accession>A0A7C4RQQ2</accession>
<dbReference type="Gene3D" id="3.40.50.300">
    <property type="entry name" value="P-loop containing nucleotide triphosphate hydrolases"/>
    <property type="match status" value="1"/>
</dbReference>